<proteinExistence type="predicted"/>
<name>A0ACA9Q224_9GLOM</name>
<sequence>LEILNISNNKEKVAEIEPNSDDEKTIIDYSASDIENKDKEKFEHIDNLNNSF</sequence>
<gene>
    <name evidence="1" type="ORF">DHETER_LOCUS13402</name>
</gene>
<feature type="non-terminal residue" evidence="1">
    <location>
        <position position="1"/>
    </location>
</feature>
<feature type="non-terminal residue" evidence="1">
    <location>
        <position position="52"/>
    </location>
</feature>
<keyword evidence="2" id="KW-1185">Reference proteome</keyword>
<protein>
    <submittedName>
        <fullName evidence="1">9658_t:CDS:1</fullName>
    </submittedName>
</protein>
<dbReference type="EMBL" id="CAJVPU010036542">
    <property type="protein sequence ID" value="CAG8730404.1"/>
    <property type="molecule type" value="Genomic_DNA"/>
</dbReference>
<accession>A0ACA9Q224</accession>
<evidence type="ECO:0000313" key="1">
    <source>
        <dbReference type="EMBL" id="CAG8730404.1"/>
    </source>
</evidence>
<organism evidence="1 2">
    <name type="scientific">Dentiscutata heterogama</name>
    <dbReference type="NCBI Taxonomy" id="1316150"/>
    <lineage>
        <taxon>Eukaryota</taxon>
        <taxon>Fungi</taxon>
        <taxon>Fungi incertae sedis</taxon>
        <taxon>Mucoromycota</taxon>
        <taxon>Glomeromycotina</taxon>
        <taxon>Glomeromycetes</taxon>
        <taxon>Diversisporales</taxon>
        <taxon>Gigasporaceae</taxon>
        <taxon>Dentiscutata</taxon>
    </lineage>
</organism>
<evidence type="ECO:0000313" key="2">
    <source>
        <dbReference type="Proteomes" id="UP000789702"/>
    </source>
</evidence>
<reference evidence="1" key="1">
    <citation type="submission" date="2021-06" db="EMBL/GenBank/DDBJ databases">
        <authorList>
            <person name="Kallberg Y."/>
            <person name="Tangrot J."/>
            <person name="Rosling A."/>
        </authorList>
    </citation>
    <scope>NUCLEOTIDE SEQUENCE</scope>
    <source>
        <strain evidence="1">IL203A</strain>
    </source>
</reference>
<dbReference type="Proteomes" id="UP000789702">
    <property type="component" value="Unassembled WGS sequence"/>
</dbReference>
<comment type="caution">
    <text evidence="1">The sequence shown here is derived from an EMBL/GenBank/DDBJ whole genome shotgun (WGS) entry which is preliminary data.</text>
</comment>